<sequence>MFAVLNILKPLVQAELALIMRAFFMLVLKY</sequence>
<reference evidence="1" key="1">
    <citation type="journal article" date="2021" name="Proc. Natl. Acad. Sci. U.S.A.">
        <title>A Catalog of Tens of Thousands of Viruses from Human Metagenomes Reveals Hidden Associations with Chronic Diseases.</title>
        <authorList>
            <person name="Tisza M.J."/>
            <person name="Buck C.B."/>
        </authorList>
    </citation>
    <scope>NUCLEOTIDE SEQUENCE</scope>
    <source>
        <strain evidence="1">Cth2T2</strain>
    </source>
</reference>
<evidence type="ECO:0000313" key="1">
    <source>
        <dbReference type="EMBL" id="DAD79463.1"/>
    </source>
</evidence>
<protein>
    <submittedName>
        <fullName evidence="1">Uncharacterized protein</fullName>
    </submittedName>
</protein>
<organism evidence="1">
    <name type="scientific">Myoviridae sp. cth2T2</name>
    <dbReference type="NCBI Taxonomy" id="2826683"/>
    <lineage>
        <taxon>Viruses</taxon>
        <taxon>Duplodnaviria</taxon>
        <taxon>Heunggongvirae</taxon>
        <taxon>Uroviricota</taxon>
        <taxon>Caudoviricetes</taxon>
    </lineage>
</organism>
<name>A0A8S5MBK8_9CAUD</name>
<accession>A0A8S5MBK8</accession>
<dbReference type="EMBL" id="BK014866">
    <property type="protein sequence ID" value="DAD79463.1"/>
    <property type="molecule type" value="Genomic_DNA"/>
</dbReference>
<proteinExistence type="predicted"/>